<reference evidence="2" key="1">
    <citation type="submission" date="2019-03" db="EMBL/GenBank/DDBJ databases">
        <authorList>
            <person name="Hao L."/>
        </authorList>
    </citation>
    <scope>NUCLEOTIDE SEQUENCE</scope>
</reference>
<dbReference type="EC" id="5.2.1.8" evidence="2"/>
<evidence type="ECO:0000259" key="1">
    <source>
        <dbReference type="PROSITE" id="PS50198"/>
    </source>
</evidence>
<dbReference type="SUPFAM" id="SSF54534">
    <property type="entry name" value="FKBP-like"/>
    <property type="match status" value="1"/>
</dbReference>
<accession>A0A485M6G8</accession>
<dbReference type="EMBL" id="CAADRM010000168">
    <property type="protein sequence ID" value="VFU19199.1"/>
    <property type="molecule type" value="Genomic_DNA"/>
</dbReference>
<protein>
    <submittedName>
        <fullName evidence="2">Peptidylprolyl isomerase</fullName>
        <ecNumber evidence="2">5.2.1.8</ecNumber>
    </submittedName>
</protein>
<dbReference type="InterPro" id="IPR050245">
    <property type="entry name" value="PrsA_foldase"/>
</dbReference>
<feature type="domain" description="PpiC" evidence="1">
    <location>
        <begin position="144"/>
        <end position="233"/>
    </location>
</feature>
<dbReference type="SUPFAM" id="SSF109998">
    <property type="entry name" value="Triger factor/SurA peptide-binding domain-like"/>
    <property type="match status" value="1"/>
</dbReference>
<keyword evidence="2" id="KW-0413">Isomerase</keyword>
<name>A0A485M6G8_9ZZZZ</name>
<evidence type="ECO:0000313" key="2">
    <source>
        <dbReference type="EMBL" id="VFU19199.1"/>
    </source>
</evidence>
<dbReference type="AlphaFoldDB" id="A0A485M6G8"/>
<sequence>MRFQSAVSVLFCLVMLAIAGGRARAEMIDGIVAVVDDTIIMVSDLEERMEELDAPKNNKNAERQVLELMVEDIVVKKIYDSLGLPPVGEDEAEDLVKKSGMSRRDAESYIRKAALMDMMVRSRVVVTENMIRNYYESQEQYRGKESVHLNQILIRGDGAKAAKARAELDAGRPFAEVAKQYSDVLSSGGADIGWVAVADLSEEVSRALSTTEPGDIVGPLSMNGYQAIYQLVERGVHREKSLSEVRDEIADTLQKKHQLEAFNHWLKKMMSEYFIGIYL</sequence>
<dbReference type="InterPro" id="IPR000297">
    <property type="entry name" value="PPIase_PpiC"/>
</dbReference>
<gene>
    <name evidence="2" type="ORF">SCFA_990018</name>
</gene>
<dbReference type="PROSITE" id="PS50198">
    <property type="entry name" value="PPIC_PPIASE_2"/>
    <property type="match status" value="1"/>
</dbReference>
<proteinExistence type="predicted"/>
<dbReference type="GO" id="GO:0003755">
    <property type="term" value="F:peptidyl-prolyl cis-trans isomerase activity"/>
    <property type="evidence" value="ECO:0007669"/>
    <property type="project" value="UniProtKB-EC"/>
</dbReference>
<dbReference type="Gene3D" id="3.10.50.40">
    <property type="match status" value="1"/>
</dbReference>
<dbReference type="PANTHER" id="PTHR47245">
    <property type="entry name" value="PEPTIDYLPROLYL ISOMERASE"/>
    <property type="match status" value="1"/>
</dbReference>
<dbReference type="InterPro" id="IPR027304">
    <property type="entry name" value="Trigger_fact/SurA_dom_sf"/>
</dbReference>
<dbReference type="PANTHER" id="PTHR47245:SF2">
    <property type="entry name" value="PEPTIDYL-PROLYL CIS-TRANS ISOMERASE HP_0175-RELATED"/>
    <property type="match status" value="1"/>
</dbReference>
<dbReference type="InterPro" id="IPR046357">
    <property type="entry name" value="PPIase_dom_sf"/>
</dbReference>
<dbReference type="Gene3D" id="1.10.4030.10">
    <property type="entry name" value="Porin chaperone SurA, peptide-binding domain"/>
    <property type="match status" value="1"/>
</dbReference>
<dbReference type="Pfam" id="PF13145">
    <property type="entry name" value="Rotamase_2"/>
    <property type="match status" value="1"/>
</dbReference>
<organism evidence="2">
    <name type="scientific">anaerobic digester metagenome</name>
    <dbReference type="NCBI Taxonomy" id="1263854"/>
    <lineage>
        <taxon>unclassified sequences</taxon>
        <taxon>metagenomes</taxon>
        <taxon>ecological metagenomes</taxon>
    </lineage>
</organism>